<evidence type="ECO:0000313" key="3">
    <source>
        <dbReference type="EMBL" id="KAK7490217.1"/>
    </source>
</evidence>
<dbReference type="Pfam" id="PF00071">
    <property type="entry name" value="Ras"/>
    <property type="match status" value="1"/>
</dbReference>
<name>A0ABD0KSL5_9CAEN</name>
<reference evidence="3 4" key="1">
    <citation type="journal article" date="2023" name="Sci. Data">
        <title>Genome assembly of the Korean intertidal mud-creeper Batillaria attramentaria.</title>
        <authorList>
            <person name="Patra A.K."/>
            <person name="Ho P.T."/>
            <person name="Jun S."/>
            <person name="Lee S.J."/>
            <person name="Kim Y."/>
            <person name="Won Y.J."/>
        </authorList>
    </citation>
    <scope>NUCLEOTIDE SEQUENCE [LARGE SCALE GENOMIC DNA]</scope>
    <source>
        <strain evidence="3">Wonlab-2016</strain>
    </source>
</reference>
<comment type="caution">
    <text evidence="3">The sequence shown here is derived from an EMBL/GenBank/DDBJ whole genome shotgun (WGS) entry which is preliminary data.</text>
</comment>
<dbReference type="InterPro" id="IPR003578">
    <property type="entry name" value="Small_GTPase_Rho"/>
</dbReference>
<dbReference type="AlphaFoldDB" id="A0ABD0KSL5"/>
<dbReference type="PRINTS" id="PR00449">
    <property type="entry name" value="RASTRNSFRMNG"/>
</dbReference>
<dbReference type="PANTHER" id="PTHR24072">
    <property type="entry name" value="RHO FAMILY GTPASE"/>
    <property type="match status" value="1"/>
</dbReference>
<dbReference type="PROSITE" id="PS51419">
    <property type="entry name" value="RAB"/>
    <property type="match status" value="1"/>
</dbReference>
<dbReference type="EMBL" id="JACVVK020000129">
    <property type="protein sequence ID" value="KAK7490217.1"/>
    <property type="molecule type" value="Genomic_DNA"/>
</dbReference>
<dbReference type="PROSITE" id="PS51421">
    <property type="entry name" value="RAS"/>
    <property type="match status" value="1"/>
</dbReference>
<dbReference type="SUPFAM" id="SSF52540">
    <property type="entry name" value="P-loop containing nucleoside triphosphate hydrolases"/>
    <property type="match status" value="1"/>
</dbReference>
<keyword evidence="1" id="KW-0547">Nucleotide-binding</keyword>
<dbReference type="SMART" id="SM00175">
    <property type="entry name" value="RAB"/>
    <property type="match status" value="1"/>
</dbReference>
<dbReference type="Gene3D" id="3.40.50.300">
    <property type="entry name" value="P-loop containing nucleotide triphosphate hydrolases"/>
    <property type="match status" value="1"/>
</dbReference>
<proteinExistence type="predicted"/>
<dbReference type="PROSITE" id="PS51420">
    <property type="entry name" value="RHO"/>
    <property type="match status" value="1"/>
</dbReference>
<dbReference type="GO" id="GO:0005525">
    <property type="term" value="F:GTP binding"/>
    <property type="evidence" value="ECO:0007669"/>
    <property type="project" value="UniProtKB-KW"/>
</dbReference>
<dbReference type="SMART" id="SM00174">
    <property type="entry name" value="RHO"/>
    <property type="match status" value="1"/>
</dbReference>
<dbReference type="Proteomes" id="UP001519460">
    <property type="component" value="Unassembled WGS sequence"/>
</dbReference>
<accession>A0ABD0KSL5</accession>
<organism evidence="3 4">
    <name type="scientific">Batillaria attramentaria</name>
    <dbReference type="NCBI Taxonomy" id="370345"/>
    <lineage>
        <taxon>Eukaryota</taxon>
        <taxon>Metazoa</taxon>
        <taxon>Spiralia</taxon>
        <taxon>Lophotrochozoa</taxon>
        <taxon>Mollusca</taxon>
        <taxon>Gastropoda</taxon>
        <taxon>Caenogastropoda</taxon>
        <taxon>Sorbeoconcha</taxon>
        <taxon>Cerithioidea</taxon>
        <taxon>Batillariidae</taxon>
        <taxon>Batillaria</taxon>
    </lineage>
</organism>
<evidence type="ECO:0000256" key="1">
    <source>
        <dbReference type="ARBA" id="ARBA00022741"/>
    </source>
</evidence>
<dbReference type="InterPro" id="IPR001806">
    <property type="entry name" value="Small_GTPase"/>
</dbReference>
<keyword evidence="2" id="KW-0342">GTP-binding</keyword>
<evidence type="ECO:0000313" key="4">
    <source>
        <dbReference type="Proteomes" id="UP001519460"/>
    </source>
</evidence>
<sequence length="209" mass="23534">MDLLLTFAYIRTAVLCVCEFGKRFSVWPHLKPPAGAFKCSEASDDFDTLRPLCYPNTDIFLLCFSVVSPTSFHNVCEKWVSEIREHCPRAPLVLVGTQSDLRNDVKVLIELAKYKEKPVSEEDAMKLAHQLGAQYVECSALTQKNLKEVFDTSILTSLNWNETELTRSKSFRKSKRSKSKENTGVLAVAGGAETSSHKKAGWKKFCCFI</sequence>
<evidence type="ECO:0000256" key="2">
    <source>
        <dbReference type="ARBA" id="ARBA00023134"/>
    </source>
</evidence>
<keyword evidence="4" id="KW-1185">Reference proteome</keyword>
<dbReference type="InterPro" id="IPR027417">
    <property type="entry name" value="P-loop_NTPase"/>
</dbReference>
<protein>
    <submittedName>
        <fullName evidence="3">Uncharacterized protein</fullName>
    </submittedName>
</protein>
<gene>
    <name evidence="3" type="ORF">BaRGS_00018562</name>
</gene>